<gene>
    <name evidence="1" type="ORF">CRENBAI_007684</name>
</gene>
<reference evidence="1 2" key="1">
    <citation type="submission" date="2021-06" db="EMBL/GenBank/DDBJ databases">
        <authorList>
            <person name="Palmer J.M."/>
        </authorList>
    </citation>
    <scope>NUCLEOTIDE SEQUENCE [LARGE SCALE GENOMIC DNA]</scope>
    <source>
        <strain evidence="1 2">MEX-2019</strain>
        <tissue evidence="1">Muscle</tissue>
    </source>
</reference>
<evidence type="ECO:0000313" key="2">
    <source>
        <dbReference type="Proteomes" id="UP001311232"/>
    </source>
</evidence>
<dbReference type="PANTHER" id="PTHR24401:SF29">
    <property type="entry name" value="SI:CH211-243P7.3-RELATED"/>
    <property type="match status" value="1"/>
</dbReference>
<keyword evidence="2" id="KW-1185">Reference proteome</keyword>
<dbReference type="EMBL" id="JAHHUM010000594">
    <property type="protein sequence ID" value="KAK5618927.1"/>
    <property type="molecule type" value="Genomic_DNA"/>
</dbReference>
<organism evidence="1 2">
    <name type="scientific">Crenichthys baileyi</name>
    <name type="common">White River springfish</name>
    <dbReference type="NCBI Taxonomy" id="28760"/>
    <lineage>
        <taxon>Eukaryota</taxon>
        <taxon>Metazoa</taxon>
        <taxon>Chordata</taxon>
        <taxon>Craniata</taxon>
        <taxon>Vertebrata</taxon>
        <taxon>Euteleostomi</taxon>
        <taxon>Actinopterygii</taxon>
        <taxon>Neopterygii</taxon>
        <taxon>Teleostei</taxon>
        <taxon>Neoteleostei</taxon>
        <taxon>Acanthomorphata</taxon>
        <taxon>Ovalentaria</taxon>
        <taxon>Atherinomorphae</taxon>
        <taxon>Cyprinodontiformes</taxon>
        <taxon>Goodeidae</taxon>
        <taxon>Crenichthys</taxon>
    </lineage>
</organism>
<name>A0AAV9SC24_9TELE</name>
<proteinExistence type="predicted"/>
<dbReference type="PANTHER" id="PTHR24401">
    <property type="entry name" value="SI:CH211-243P7.3-RELATED"/>
    <property type="match status" value="1"/>
</dbReference>
<comment type="caution">
    <text evidence="1">The sequence shown here is derived from an EMBL/GenBank/DDBJ whole genome shotgun (WGS) entry which is preliminary data.</text>
</comment>
<dbReference type="AlphaFoldDB" id="A0AAV9SC24"/>
<accession>A0AAV9SC24</accession>
<dbReference type="Proteomes" id="UP001311232">
    <property type="component" value="Unassembled WGS sequence"/>
</dbReference>
<sequence length="352" mass="39769">MWRLALGCTTDAHQLYPLYMSRMSVCIFEWDAAYLALLREAKAQQLQAQGLSSTDVDRHLTREELALHCRRRTQGVDTKVKLLEALFAVLMWSHGNDSISVPLFDQESSEHIWWVQRKHVKCIQDPLGVALYTKTGELTKKLIRLQYLFRLTGQAKQDMNLDSEETAHLVEEHDAVVDEENEGLSELAADPVCWIWTFLPAPRPDWLPAAPLCWPPAVEDQNVLGSQHLDRLAEYLEGLQEQTSLCLTNVQADCIPEIWDGWMTGTSSGLVYAARHQDRLLSGRFCSPKKPSKPPGVESTMCCVLGASSAPAQWPDCFGLVETIFNRLCSLHPALKRKGKRAESQWSLISRD</sequence>
<evidence type="ECO:0000313" key="1">
    <source>
        <dbReference type="EMBL" id="KAK5618927.1"/>
    </source>
</evidence>
<protein>
    <submittedName>
        <fullName evidence="1">Uncharacterized protein</fullName>
    </submittedName>
</protein>